<dbReference type="PROSITE" id="PS51257">
    <property type="entry name" value="PROKAR_LIPOPROTEIN"/>
    <property type="match status" value="1"/>
</dbReference>
<evidence type="ECO:0000313" key="1">
    <source>
        <dbReference type="EMBL" id="MCD1117449.1"/>
    </source>
</evidence>
<gene>
    <name evidence="1" type="ORF">LO744_11310</name>
</gene>
<dbReference type="RefSeq" id="WP_230669369.1">
    <property type="nucleotide sequence ID" value="NZ_JAJNAY010000001.1"/>
</dbReference>
<dbReference type="Proteomes" id="UP001108025">
    <property type="component" value="Unassembled WGS sequence"/>
</dbReference>
<evidence type="ECO:0008006" key="3">
    <source>
        <dbReference type="Google" id="ProtNLM"/>
    </source>
</evidence>
<dbReference type="AlphaFoldDB" id="A0A9Q3YVZ6"/>
<sequence length="149" mass="17655">MKIIKFTIILLIFFSTSCVNKKNKDEQQIKETVQEFWKKAKINDFEGYKKLVEDPDVFLGSMQAELNFIHKNYDQINPNDILLKNIKVKDTSIAGPNVHQKYVQYIIKKENDSNYLKKPLIITLLFYKPVGYNKIFNRKILQNHIGWDK</sequence>
<evidence type="ECO:0000313" key="2">
    <source>
        <dbReference type="Proteomes" id="UP001108025"/>
    </source>
</evidence>
<comment type="caution">
    <text evidence="1">The sequence shown here is derived from an EMBL/GenBank/DDBJ whole genome shotgun (WGS) entry which is preliminary data.</text>
</comment>
<accession>A0A9Q3YVZ6</accession>
<name>A0A9Q3YVZ6_9FLAO</name>
<keyword evidence="2" id="KW-1185">Reference proteome</keyword>
<organism evidence="1 2">
    <name type="scientific">Chryseobacterium turcicum</name>
    <dbReference type="NCBI Taxonomy" id="2898076"/>
    <lineage>
        <taxon>Bacteria</taxon>
        <taxon>Pseudomonadati</taxon>
        <taxon>Bacteroidota</taxon>
        <taxon>Flavobacteriia</taxon>
        <taxon>Flavobacteriales</taxon>
        <taxon>Weeksellaceae</taxon>
        <taxon>Chryseobacterium group</taxon>
        <taxon>Chryseobacterium</taxon>
    </lineage>
</organism>
<reference evidence="1" key="1">
    <citation type="submission" date="2021-11" db="EMBL/GenBank/DDBJ databases">
        <title>Description of novel Chryseobacterium species.</title>
        <authorList>
            <person name="Saticioglu I.B."/>
            <person name="Ay H."/>
            <person name="Altun S."/>
            <person name="Duman M."/>
        </authorList>
    </citation>
    <scope>NUCLEOTIDE SEQUENCE</scope>
    <source>
        <strain evidence="1">C-17</strain>
    </source>
</reference>
<proteinExistence type="predicted"/>
<dbReference type="EMBL" id="JAJNAY010000001">
    <property type="protein sequence ID" value="MCD1117449.1"/>
    <property type="molecule type" value="Genomic_DNA"/>
</dbReference>
<protein>
    <recommendedName>
        <fullName evidence="3">Lipoprotein</fullName>
    </recommendedName>
</protein>